<dbReference type="RefSeq" id="WP_184745530.1">
    <property type="nucleotide sequence ID" value="NZ_JACHGJ010000002.1"/>
</dbReference>
<accession>A0A841R7R0</accession>
<evidence type="ECO:0000259" key="1">
    <source>
        <dbReference type="Pfam" id="PF10988"/>
    </source>
</evidence>
<dbReference type="EMBL" id="JACHGJ010000002">
    <property type="protein sequence ID" value="MBB6479893.1"/>
    <property type="molecule type" value="Genomic_DNA"/>
</dbReference>
<sequence>MKIVIKGLVIIAFLAAGMSLFSSGQYDMDPNERIFDVGDFHSISNSIPADLVIRLNESRRVEARGDKGQLDQLKVYVRNGELIIRRKIRFFSLKRLRGVQFTISMPGSEIRSLNLSSSGNAEVLGDLKALKTQLRTSSSGSIKAQGDVEYLQITSSSSGDISYSGVNREMNIWLSASGEADVDVRAMKVEASISSSGNIYITGEAVETELRLSSGGEFIGPGFITENADITISSSANAELTILKKLEASLSSGGNLYYRGNPVMESIRTSSSGEIIKKD</sequence>
<name>A0A841R7R0_9SPIO</name>
<dbReference type="Gene3D" id="2.160.20.120">
    <property type="match status" value="1"/>
</dbReference>
<dbReference type="AlphaFoldDB" id="A0A841R7R0"/>
<keyword evidence="3" id="KW-1185">Reference proteome</keyword>
<dbReference type="Pfam" id="PF10988">
    <property type="entry name" value="DUF2807"/>
    <property type="match status" value="1"/>
</dbReference>
<evidence type="ECO:0000313" key="2">
    <source>
        <dbReference type="EMBL" id="MBB6479893.1"/>
    </source>
</evidence>
<organism evidence="2 3">
    <name type="scientific">Spirochaeta isovalerica</name>
    <dbReference type="NCBI Taxonomy" id="150"/>
    <lineage>
        <taxon>Bacteria</taxon>
        <taxon>Pseudomonadati</taxon>
        <taxon>Spirochaetota</taxon>
        <taxon>Spirochaetia</taxon>
        <taxon>Spirochaetales</taxon>
        <taxon>Spirochaetaceae</taxon>
        <taxon>Spirochaeta</taxon>
    </lineage>
</organism>
<gene>
    <name evidence="2" type="ORF">HNR50_001551</name>
</gene>
<dbReference type="InterPro" id="IPR021255">
    <property type="entry name" value="DUF2807"/>
</dbReference>
<protein>
    <recommendedName>
        <fullName evidence="1">Putative auto-transporter adhesin head GIN domain-containing protein</fullName>
    </recommendedName>
</protein>
<comment type="caution">
    <text evidence="2">The sequence shown here is derived from an EMBL/GenBank/DDBJ whole genome shotgun (WGS) entry which is preliminary data.</text>
</comment>
<dbReference type="Proteomes" id="UP000587760">
    <property type="component" value="Unassembled WGS sequence"/>
</dbReference>
<reference evidence="2 3" key="1">
    <citation type="submission" date="2020-08" db="EMBL/GenBank/DDBJ databases">
        <title>Genomic Encyclopedia of Type Strains, Phase IV (KMG-IV): sequencing the most valuable type-strain genomes for metagenomic binning, comparative biology and taxonomic classification.</title>
        <authorList>
            <person name="Goeker M."/>
        </authorList>
    </citation>
    <scope>NUCLEOTIDE SEQUENCE [LARGE SCALE GENOMIC DNA]</scope>
    <source>
        <strain evidence="2 3">DSM 2461</strain>
    </source>
</reference>
<evidence type="ECO:0000313" key="3">
    <source>
        <dbReference type="Proteomes" id="UP000587760"/>
    </source>
</evidence>
<feature type="domain" description="Putative auto-transporter adhesin head GIN" evidence="1">
    <location>
        <begin position="39"/>
        <end position="181"/>
    </location>
</feature>
<proteinExistence type="predicted"/>